<dbReference type="AlphaFoldDB" id="A0AAV4P9L1"/>
<evidence type="ECO:0000313" key="1">
    <source>
        <dbReference type="EMBL" id="GIX93744.1"/>
    </source>
</evidence>
<protein>
    <submittedName>
        <fullName evidence="1">Polycystic kidney disease protein 1-like 2</fullName>
    </submittedName>
</protein>
<gene>
    <name evidence="1" type="primary">X975_13045</name>
    <name evidence="1" type="ORF">CEXT_424361</name>
</gene>
<dbReference type="EMBL" id="BPLR01004292">
    <property type="protein sequence ID" value="GIX93744.1"/>
    <property type="molecule type" value="Genomic_DNA"/>
</dbReference>
<evidence type="ECO:0000313" key="2">
    <source>
        <dbReference type="Proteomes" id="UP001054945"/>
    </source>
</evidence>
<sequence length="124" mass="14199">MAVSWPAILDSYGDSVDLLSNDTKTLQLIMLDENLDMMLVQNTTGWFTIKVPREPSFAHAVIKWNEEMVYHQFIVEKADSAVNIEITPTDPDVELLIFVKHRVKPLLHSYDLMINLANVREENG</sequence>
<organism evidence="1 2">
    <name type="scientific">Caerostris extrusa</name>
    <name type="common">Bark spider</name>
    <name type="synonym">Caerostris bankana</name>
    <dbReference type="NCBI Taxonomy" id="172846"/>
    <lineage>
        <taxon>Eukaryota</taxon>
        <taxon>Metazoa</taxon>
        <taxon>Ecdysozoa</taxon>
        <taxon>Arthropoda</taxon>
        <taxon>Chelicerata</taxon>
        <taxon>Arachnida</taxon>
        <taxon>Araneae</taxon>
        <taxon>Araneomorphae</taxon>
        <taxon>Entelegynae</taxon>
        <taxon>Araneoidea</taxon>
        <taxon>Araneidae</taxon>
        <taxon>Caerostris</taxon>
    </lineage>
</organism>
<dbReference type="Proteomes" id="UP001054945">
    <property type="component" value="Unassembled WGS sequence"/>
</dbReference>
<comment type="caution">
    <text evidence="1">The sequence shown here is derived from an EMBL/GenBank/DDBJ whole genome shotgun (WGS) entry which is preliminary data.</text>
</comment>
<name>A0AAV4P9L1_CAEEX</name>
<accession>A0AAV4P9L1</accession>
<proteinExistence type="predicted"/>
<keyword evidence="2" id="KW-1185">Reference proteome</keyword>
<reference evidence="1 2" key="1">
    <citation type="submission" date="2021-06" db="EMBL/GenBank/DDBJ databases">
        <title>Caerostris extrusa draft genome.</title>
        <authorList>
            <person name="Kono N."/>
            <person name="Arakawa K."/>
        </authorList>
    </citation>
    <scope>NUCLEOTIDE SEQUENCE [LARGE SCALE GENOMIC DNA]</scope>
</reference>